<reference evidence="2 3" key="1">
    <citation type="submission" date="2023-11" db="EMBL/GenBank/DDBJ databases">
        <title>Coraliomargarita sp. nov., isolated from marine algae.</title>
        <authorList>
            <person name="Lee J.K."/>
            <person name="Baek J.H."/>
            <person name="Kim J.M."/>
            <person name="Choi D.G."/>
            <person name="Jeon C.O."/>
        </authorList>
    </citation>
    <scope>NUCLEOTIDE SEQUENCE [LARGE SCALE GENOMIC DNA]</scope>
    <source>
        <strain evidence="2 3">J2-16</strain>
    </source>
</reference>
<name>A0ABZ0RM90_9BACT</name>
<feature type="compositionally biased region" description="Low complexity" evidence="1">
    <location>
        <begin position="133"/>
        <end position="148"/>
    </location>
</feature>
<dbReference type="EMBL" id="CP138858">
    <property type="protein sequence ID" value="WPJ96276.1"/>
    <property type="molecule type" value="Genomic_DNA"/>
</dbReference>
<accession>A0ABZ0RM90</accession>
<dbReference type="Proteomes" id="UP001324993">
    <property type="component" value="Chromosome"/>
</dbReference>
<dbReference type="RefSeq" id="WP_319833139.1">
    <property type="nucleotide sequence ID" value="NZ_CP138858.1"/>
</dbReference>
<evidence type="ECO:0000313" key="2">
    <source>
        <dbReference type="EMBL" id="WPJ96276.1"/>
    </source>
</evidence>
<gene>
    <name evidence="2" type="ORF">SH580_00990</name>
</gene>
<feature type="compositionally biased region" description="Polar residues" evidence="1">
    <location>
        <begin position="122"/>
        <end position="132"/>
    </location>
</feature>
<protein>
    <submittedName>
        <fullName evidence="2">Uncharacterized protein</fullName>
    </submittedName>
</protein>
<evidence type="ECO:0000313" key="3">
    <source>
        <dbReference type="Proteomes" id="UP001324993"/>
    </source>
</evidence>
<sequence length="360" mass="38861">MNNALFDRYYLSGIAPDFTLTGSGYSNGGNTLKDTLDKFFDNDSDPSTDYRDAQANPVLRPYLPPGKSANDVVSELDAADGYKKLGAYSLIDGAFNVNSTSIPAWEAFLRSNRNLAVRYAQGSATDSPSNDTPFPSSASPSDPSAPASLTTQAHWAGLARLNDAQVNDLATRIVEQVKLRGPFMSLSDFVNHRMGTLNNETSYAGALQAAIDLTSINNSVHSNAGGANPDYSSPYMPGRPPASTLSASTTNIPGDLTQADVLLPLAPRLTARSDTFRIRSYGEVRSLDGNNIVSTAICEAIVQRVPEYVDSVTNASDNEPWDEAINPTTLVESSSFNDINKTFGRRFKIVKLRWLSPDEI</sequence>
<evidence type="ECO:0000256" key="1">
    <source>
        <dbReference type="SAM" id="MobiDB-lite"/>
    </source>
</evidence>
<proteinExistence type="predicted"/>
<feature type="region of interest" description="Disordered" evidence="1">
    <location>
        <begin position="120"/>
        <end position="149"/>
    </location>
</feature>
<keyword evidence="3" id="KW-1185">Reference proteome</keyword>
<organism evidence="2 3">
    <name type="scientific">Coraliomargarita algicola</name>
    <dbReference type="NCBI Taxonomy" id="3092156"/>
    <lineage>
        <taxon>Bacteria</taxon>
        <taxon>Pseudomonadati</taxon>
        <taxon>Verrucomicrobiota</taxon>
        <taxon>Opitutia</taxon>
        <taxon>Puniceicoccales</taxon>
        <taxon>Coraliomargaritaceae</taxon>
        <taxon>Coraliomargarita</taxon>
    </lineage>
</organism>